<dbReference type="EMBL" id="LFJN01000046">
    <property type="protein sequence ID" value="KPI34988.1"/>
    <property type="molecule type" value="Genomic_DNA"/>
</dbReference>
<dbReference type="SUPFAM" id="SSF51430">
    <property type="entry name" value="NAD(P)-linked oxidoreductase"/>
    <property type="match status" value="1"/>
</dbReference>
<dbReference type="InterPro" id="IPR036812">
    <property type="entry name" value="NAD(P)_OxRdtase_dom_sf"/>
</dbReference>
<evidence type="ECO:0000256" key="1">
    <source>
        <dbReference type="ARBA" id="ARBA00007905"/>
    </source>
</evidence>
<keyword evidence="2" id="KW-0521">NADP</keyword>
<dbReference type="PANTHER" id="PTHR43827">
    <property type="entry name" value="2,5-DIKETO-D-GLUCONIC ACID REDUCTASE"/>
    <property type="match status" value="1"/>
</dbReference>
<proteinExistence type="inferred from homology"/>
<evidence type="ECO:0000256" key="2">
    <source>
        <dbReference type="ARBA" id="ARBA00022857"/>
    </source>
</evidence>
<dbReference type="GO" id="GO:0016616">
    <property type="term" value="F:oxidoreductase activity, acting on the CH-OH group of donors, NAD or NADP as acceptor"/>
    <property type="evidence" value="ECO:0007669"/>
    <property type="project" value="UniProtKB-ARBA"/>
</dbReference>
<dbReference type="GeneID" id="28732702"/>
<dbReference type="RefSeq" id="XP_017994951.1">
    <property type="nucleotide sequence ID" value="XM_018140821.1"/>
</dbReference>
<name>A0A0N0NHU9_9EURO</name>
<dbReference type="InterPro" id="IPR023210">
    <property type="entry name" value="NADP_OxRdtase_dom"/>
</dbReference>
<dbReference type="OrthoDB" id="5357513at2759"/>
<dbReference type="Gene3D" id="3.20.20.100">
    <property type="entry name" value="NADP-dependent oxidoreductase domain"/>
    <property type="match status" value="1"/>
</dbReference>
<dbReference type="VEuPathDB" id="FungiDB:AB675_11932"/>
<dbReference type="STRING" id="1664694.A0A0N0NHU9"/>
<dbReference type="PANTHER" id="PTHR43827:SF3">
    <property type="entry name" value="NADP-DEPENDENT OXIDOREDUCTASE DOMAIN-CONTAINING PROTEIN"/>
    <property type="match status" value="1"/>
</dbReference>
<protein>
    <recommendedName>
        <fullName evidence="4">NADP-dependent oxidoreductase domain-containing protein</fullName>
    </recommendedName>
</protein>
<keyword evidence="6" id="KW-1185">Reference proteome</keyword>
<gene>
    <name evidence="5" type="ORF">AB675_11932</name>
</gene>
<dbReference type="InterPro" id="IPR020471">
    <property type="entry name" value="AKR"/>
</dbReference>
<evidence type="ECO:0000313" key="5">
    <source>
        <dbReference type="EMBL" id="KPI34988.1"/>
    </source>
</evidence>
<evidence type="ECO:0000313" key="6">
    <source>
        <dbReference type="Proteomes" id="UP000038010"/>
    </source>
</evidence>
<keyword evidence="3" id="KW-0560">Oxidoreductase</keyword>
<evidence type="ECO:0000256" key="3">
    <source>
        <dbReference type="ARBA" id="ARBA00023002"/>
    </source>
</evidence>
<dbReference type="Proteomes" id="UP000038010">
    <property type="component" value="Unassembled WGS sequence"/>
</dbReference>
<comment type="similarity">
    <text evidence="1">Belongs to the aldo/keto reductase family.</text>
</comment>
<dbReference type="AlphaFoldDB" id="A0A0N0NHU9"/>
<sequence length="308" mass="34793">MAAILEKLMIQSPHMKSVVKLPPFIYGTAWKKEATERLVYEALSKGFTAKTLSEDLVAAGISRAIKDKIIRRKDLYLQTKFTSIHGQDPKAMPYDAQLPLAEQVSASVMSSLRNFNFADVCEHDDEKEPYIDTLVLHSPMPTMAETLEVWQTLEQFVPGEIRNLGISNCNLFTLMELYERSNIKPVAVQNRFYADTKYDIGLRKFCEERGIIYEAFWTLAANPGLLRSLEVRQLSDAFSISPQAALYCLVLGLGKVTILNGTTNPETMVEDWRAIKALTDASESNQRACDALMMGFKSRIGQLRRHDE</sequence>
<accession>A0A0N0NHU9</accession>
<reference evidence="5 6" key="1">
    <citation type="submission" date="2015-06" db="EMBL/GenBank/DDBJ databases">
        <title>Draft genome of the ant-associated black yeast Phialophora attae CBS 131958.</title>
        <authorList>
            <person name="Moreno L.F."/>
            <person name="Stielow B.J."/>
            <person name="de Hoog S."/>
            <person name="Vicente V.A."/>
            <person name="Weiss V.A."/>
            <person name="de Vries M."/>
            <person name="Cruz L.M."/>
            <person name="Souza E.M."/>
        </authorList>
    </citation>
    <scope>NUCLEOTIDE SEQUENCE [LARGE SCALE GENOMIC DNA]</scope>
    <source>
        <strain evidence="5 6">CBS 131958</strain>
    </source>
</reference>
<dbReference type="Pfam" id="PF00248">
    <property type="entry name" value="Aldo_ket_red"/>
    <property type="match status" value="1"/>
</dbReference>
<evidence type="ECO:0000259" key="4">
    <source>
        <dbReference type="Pfam" id="PF00248"/>
    </source>
</evidence>
<comment type="caution">
    <text evidence="5">The sequence shown here is derived from an EMBL/GenBank/DDBJ whole genome shotgun (WGS) entry which is preliminary data.</text>
</comment>
<feature type="domain" description="NADP-dependent oxidoreductase" evidence="4">
    <location>
        <begin position="63"/>
        <end position="230"/>
    </location>
</feature>
<organism evidence="5 6">
    <name type="scientific">Cyphellophora attinorum</name>
    <dbReference type="NCBI Taxonomy" id="1664694"/>
    <lineage>
        <taxon>Eukaryota</taxon>
        <taxon>Fungi</taxon>
        <taxon>Dikarya</taxon>
        <taxon>Ascomycota</taxon>
        <taxon>Pezizomycotina</taxon>
        <taxon>Eurotiomycetes</taxon>
        <taxon>Chaetothyriomycetidae</taxon>
        <taxon>Chaetothyriales</taxon>
        <taxon>Cyphellophoraceae</taxon>
        <taxon>Cyphellophora</taxon>
    </lineage>
</organism>